<dbReference type="RefSeq" id="WP_263125365.1">
    <property type="nucleotide sequence ID" value="NZ_CP106753.1"/>
</dbReference>
<comment type="subcellular location">
    <subcellularLocation>
        <location evidence="1">Cytoplasm</location>
    </subcellularLocation>
</comment>
<accession>A0ABY6DVP9</accession>
<dbReference type="CDD" id="cd17624">
    <property type="entry name" value="REC_OmpR_PmrA-like"/>
    <property type="match status" value="1"/>
</dbReference>
<keyword evidence="3 8" id="KW-0597">Phosphoprotein</keyword>
<dbReference type="Gene3D" id="6.10.250.690">
    <property type="match status" value="1"/>
</dbReference>
<gene>
    <name evidence="12" type="ORF">N8I74_02610</name>
</gene>
<evidence type="ECO:0000256" key="4">
    <source>
        <dbReference type="ARBA" id="ARBA00023012"/>
    </source>
</evidence>
<evidence type="ECO:0000256" key="8">
    <source>
        <dbReference type="PROSITE-ProRule" id="PRU00169"/>
    </source>
</evidence>
<evidence type="ECO:0000259" key="10">
    <source>
        <dbReference type="PROSITE" id="PS50110"/>
    </source>
</evidence>
<dbReference type="SUPFAM" id="SSF46894">
    <property type="entry name" value="C-terminal effector domain of the bipartite response regulators"/>
    <property type="match status" value="1"/>
</dbReference>
<evidence type="ECO:0000256" key="2">
    <source>
        <dbReference type="ARBA" id="ARBA00022490"/>
    </source>
</evidence>
<dbReference type="Pfam" id="PF00486">
    <property type="entry name" value="Trans_reg_C"/>
    <property type="match status" value="1"/>
</dbReference>
<dbReference type="InterPro" id="IPR001789">
    <property type="entry name" value="Sig_transdc_resp-reg_receiver"/>
</dbReference>
<dbReference type="Gene3D" id="1.10.10.10">
    <property type="entry name" value="Winged helix-like DNA-binding domain superfamily/Winged helix DNA-binding domain"/>
    <property type="match status" value="1"/>
</dbReference>
<dbReference type="Proteomes" id="UP001061302">
    <property type="component" value="Chromosome"/>
</dbReference>
<organism evidence="12 13">
    <name type="scientific">Chitiniphilus purpureus</name>
    <dbReference type="NCBI Taxonomy" id="2981137"/>
    <lineage>
        <taxon>Bacteria</taxon>
        <taxon>Pseudomonadati</taxon>
        <taxon>Pseudomonadota</taxon>
        <taxon>Betaproteobacteria</taxon>
        <taxon>Neisseriales</taxon>
        <taxon>Chitinibacteraceae</taxon>
        <taxon>Chitiniphilus</taxon>
    </lineage>
</organism>
<dbReference type="EMBL" id="CP106753">
    <property type="protein sequence ID" value="UXY15928.1"/>
    <property type="molecule type" value="Genomic_DNA"/>
</dbReference>
<dbReference type="Gene3D" id="3.40.50.2300">
    <property type="match status" value="1"/>
</dbReference>
<evidence type="ECO:0000256" key="9">
    <source>
        <dbReference type="PROSITE-ProRule" id="PRU01091"/>
    </source>
</evidence>
<keyword evidence="7" id="KW-0804">Transcription</keyword>
<evidence type="ECO:0000256" key="1">
    <source>
        <dbReference type="ARBA" id="ARBA00004496"/>
    </source>
</evidence>
<reference evidence="12" key="1">
    <citation type="submission" date="2022-10" db="EMBL/GenBank/DDBJ databases">
        <title>Chitiniphilus purpureus sp. nov., a novel chitin-degrading bacterium isolated from crawfish pond sediment.</title>
        <authorList>
            <person name="Li K."/>
        </authorList>
    </citation>
    <scope>NUCLEOTIDE SEQUENCE</scope>
    <source>
        <strain evidence="12">CD1</strain>
    </source>
</reference>
<protein>
    <submittedName>
        <fullName evidence="12">Response regulator</fullName>
    </submittedName>
</protein>
<dbReference type="SMART" id="SM00862">
    <property type="entry name" value="Trans_reg_C"/>
    <property type="match status" value="1"/>
</dbReference>
<dbReference type="PANTHER" id="PTHR48111:SF35">
    <property type="entry name" value="TRANSCRIPTIONAL REGULATORY PROTEIN QSEB"/>
    <property type="match status" value="1"/>
</dbReference>
<keyword evidence="2" id="KW-0963">Cytoplasm</keyword>
<dbReference type="SUPFAM" id="SSF52172">
    <property type="entry name" value="CheY-like"/>
    <property type="match status" value="1"/>
</dbReference>
<dbReference type="PROSITE" id="PS50110">
    <property type="entry name" value="RESPONSE_REGULATORY"/>
    <property type="match status" value="1"/>
</dbReference>
<feature type="modified residue" description="4-aspartylphosphate" evidence="8">
    <location>
        <position position="52"/>
    </location>
</feature>
<evidence type="ECO:0000313" key="13">
    <source>
        <dbReference type="Proteomes" id="UP001061302"/>
    </source>
</evidence>
<feature type="DNA-binding region" description="OmpR/PhoB-type" evidence="9">
    <location>
        <begin position="125"/>
        <end position="217"/>
    </location>
</feature>
<dbReference type="InterPro" id="IPR001867">
    <property type="entry name" value="OmpR/PhoB-type_DNA-bd"/>
</dbReference>
<keyword evidence="6 9" id="KW-0238">DNA-binding</keyword>
<evidence type="ECO:0000256" key="5">
    <source>
        <dbReference type="ARBA" id="ARBA00023015"/>
    </source>
</evidence>
<proteinExistence type="predicted"/>
<dbReference type="Pfam" id="PF00072">
    <property type="entry name" value="Response_reg"/>
    <property type="match status" value="1"/>
</dbReference>
<dbReference type="SMART" id="SM00448">
    <property type="entry name" value="REC"/>
    <property type="match status" value="1"/>
</dbReference>
<feature type="domain" description="OmpR/PhoB-type" evidence="11">
    <location>
        <begin position="125"/>
        <end position="217"/>
    </location>
</feature>
<name>A0ABY6DVP9_9NEIS</name>
<keyword evidence="13" id="KW-1185">Reference proteome</keyword>
<keyword evidence="4" id="KW-0902">Two-component regulatory system</keyword>
<evidence type="ECO:0000259" key="11">
    <source>
        <dbReference type="PROSITE" id="PS51755"/>
    </source>
</evidence>
<sequence>MRVLLVEDDLILGDGLREGLTDAGFNVEWLRDGRAALTALETDPYLELVVLDLGLPKLDGLAVLEAARARGDARPVLVLTARDAVEDRVTGLNLGADDYLIKPFALAELVARLHTIARRAQGRAGNALRWRELLVDPVSGSATLAGAPLGLTTMETRILLLLLRQHPRYVTRARLEALLYGWDEGVESNTLDVHLSHLRKKLGGGIENMRGLGWRLA</sequence>
<dbReference type="PANTHER" id="PTHR48111">
    <property type="entry name" value="REGULATOR OF RPOS"/>
    <property type="match status" value="1"/>
</dbReference>
<evidence type="ECO:0000256" key="7">
    <source>
        <dbReference type="ARBA" id="ARBA00023163"/>
    </source>
</evidence>
<dbReference type="CDD" id="cd00383">
    <property type="entry name" value="trans_reg_C"/>
    <property type="match status" value="1"/>
</dbReference>
<dbReference type="PROSITE" id="PS51755">
    <property type="entry name" value="OMPR_PHOB"/>
    <property type="match status" value="1"/>
</dbReference>
<dbReference type="InterPro" id="IPR039420">
    <property type="entry name" value="WalR-like"/>
</dbReference>
<evidence type="ECO:0000313" key="12">
    <source>
        <dbReference type="EMBL" id="UXY15928.1"/>
    </source>
</evidence>
<feature type="domain" description="Response regulatory" evidence="10">
    <location>
        <begin position="2"/>
        <end position="117"/>
    </location>
</feature>
<evidence type="ECO:0000256" key="6">
    <source>
        <dbReference type="ARBA" id="ARBA00023125"/>
    </source>
</evidence>
<dbReference type="InterPro" id="IPR036388">
    <property type="entry name" value="WH-like_DNA-bd_sf"/>
</dbReference>
<dbReference type="InterPro" id="IPR016032">
    <property type="entry name" value="Sig_transdc_resp-reg_C-effctor"/>
</dbReference>
<dbReference type="InterPro" id="IPR011006">
    <property type="entry name" value="CheY-like_superfamily"/>
</dbReference>
<evidence type="ECO:0000256" key="3">
    <source>
        <dbReference type="ARBA" id="ARBA00022553"/>
    </source>
</evidence>
<keyword evidence="5" id="KW-0805">Transcription regulation</keyword>